<sequence>MPFDSETTDRAIAVLEACRAHGATVATVESCTGGLIAGALTAIPGSSDVVLGGLVTYSNAAKMALAGVPEALLATHGAVSEPVARAMAEGGRGALAATLAVSVTGVAGPGGGSAAKPVGLVHFACSGPAGTVHREMRFGLLSRDEIRRLSVLTALAMLQEMVGA</sequence>
<name>A0ABW0PBF0_9HYPH</name>
<protein>
    <submittedName>
        <fullName evidence="2">CinA family protein</fullName>
    </submittedName>
</protein>
<comment type="caution">
    <text evidence="2">The sequence shown here is derived from an EMBL/GenBank/DDBJ whole genome shotgun (WGS) entry which is preliminary data.</text>
</comment>
<dbReference type="InterPro" id="IPR036653">
    <property type="entry name" value="CinA-like_C"/>
</dbReference>
<dbReference type="SUPFAM" id="SSF142433">
    <property type="entry name" value="CinA-like"/>
    <property type="match status" value="1"/>
</dbReference>
<proteinExistence type="predicted"/>
<evidence type="ECO:0000313" key="2">
    <source>
        <dbReference type="EMBL" id="MFC5509132.1"/>
    </source>
</evidence>
<dbReference type="RefSeq" id="WP_066717490.1">
    <property type="nucleotide sequence ID" value="NZ_JBHSLU010000148.1"/>
</dbReference>
<reference evidence="3" key="1">
    <citation type="journal article" date="2019" name="Int. J. Syst. Evol. Microbiol.">
        <title>The Global Catalogue of Microorganisms (GCM) 10K type strain sequencing project: providing services to taxonomists for standard genome sequencing and annotation.</title>
        <authorList>
            <consortium name="The Broad Institute Genomics Platform"/>
            <consortium name="The Broad Institute Genome Sequencing Center for Infectious Disease"/>
            <person name="Wu L."/>
            <person name="Ma J."/>
        </authorList>
    </citation>
    <scope>NUCLEOTIDE SEQUENCE [LARGE SCALE GENOMIC DNA]</scope>
    <source>
        <strain evidence="3">CCUG 43117</strain>
    </source>
</reference>
<feature type="domain" description="CinA C-terminal" evidence="1">
    <location>
        <begin position="13"/>
        <end position="161"/>
    </location>
</feature>
<organism evidence="2 3">
    <name type="scientific">Bosea massiliensis</name>
    <dbReference type="NCBI Taxonomy" id="151419"/>
    <lineage>
        <taxon>Bacteria</taxon>
        <taxon>Pseudomonadati</taxon>
        <taxon>Pseudomonadota</taxon>
        <taxon>Alphaproteobacteria</taxon>
        <taxon>Hyphomicrobiales</taxon>
        <taxon>Boseaceae</taxon>
        <taxon>Bosea</taxon>
    </lineage>
</organism>
<gene>
    <name evidence="2" type="ORF">ACFPN9_28290</name>
</gene>
<evidence type="ECO:0000313" key="3">
    <source>
        <dbReference type="Proteomes" id="UP001596060"/>
    </source>
</evidence>
<dbReference type="EMBL" id="JBHSLU010000148">
    <property type="protein sequence ID" value="MFC5509132.1"/>
    <property type="molecule type" value="Genomic_DNA"/>
</dbReference>
<dbReference type="Proteomes" id="UP001596060">
    <property type="component" value="Unassembled WGS sequence"/>
</dbReference>
<dbReference type="NCBIfam" id="TIGR00199">
    <property type="entry name" value="PncC_domain"/>
    <property type="match status" value="1"/>
</dbReference>
<keyword evidence="3" id="KW-1185">Reference proteome</keyword>
<evidence type="ECO:0000259" key="1">
    <source>
        <dbReference type="Pfam" id="PF02464"/>
    </source>
</evidence>
<dbReference type="Pfam" id="PF02464">
    <property type="entry name" value="CinA"/>
    <property type="match status" value="1"/>
</dbReference>
<accession>A0ABW0PBF0</accession>
<dbReference type="Gene3D" id="3.90.950.20">
    <property type="entry name" value="CinA-like"/>
    <property type="match status" value="1"/>
</dbReference>
<dbReference type="InterPro" id="IPR008136">
    <property type="entry name" value="CinA_C"/>
</dbReference>